<dbReference type="Pfam" id="PF08264">
    <property type="entry name" value="Anticodon_1"/>
    <property type="match status" value="1"/>
</dbReference>
<keyword evidence="6" id="KW-0030">Aminoacyl-tRNA synthetase</keyword>
<evidence type="ECO:0000256" key="5">
    <source>
        <dbReference type="ARBA" id="ARBA00022917"/>
    </source>
</evidence>
<evidence type="ECO:0000313" key="9">
    <source>
        <dbReference type="Proteomes" id="UP001055439"/>
    </source>
</evidence>
<evidence type="ECO:0000256" key="3">
    <source>
        <dbReference type="ARBA" id="ARBA00022741"/>
    </source>
</evidence>
<keyword evidence="5" id="KW-0648">Protein biosynthesis</keyword>
<dbReference type="PANTHER" id="PTHR45794">
    <property type="entry name" value="LEUCYL-TRNA SYNTHETASE"/>
    <property type="match status" value="1"/>
</dbReference>
<feature type="domain" description="Methionyl/Valyl/Leucyl/Isoleucyl-tRNA synthetase anticodon-binding" evidence="7">
    <location>
        <begin position="14"/>
        <end position="92"/>
    </location>
</feature>
<protein>
    <submittedName>
        <fullName evidence="8">Leucyl-tRNA synthetase</fullName>
    </submittedName>
</protein>
<evidence type="ECO:0000256" key="6">
    <source>
        <dbReference type="ARBA" id="ARBA00023146"/>
    </source>
</evidence>
<dbReference type="GO" id="GO:0005524">
    <property type="term" value="F:ATP binding"/>
    <property type="evidence" value="ECO:0007669"/>
    <property type="project" value="UniProtKB-KW"/>
</dbReference>
<dbReference type="Proteomes" id="UP001055439">
    <property type="component" value="Chromosome 10"/>
</dbReference>
<keyword evidence="3" id="KW-0547">Nucleotide-binding</keyword>
<dbReference type="GO" id="GO:0006429">
    <property type="term" value="P:leucyl-tRNA aminoacylation"/>
    <property type="evidence" value="ECO:0007669"/>
    <property type="project" value="InterPro"/>
</dbReference>
<gene>
    <name evidence="8" type="ORF">MUK42_03331</name>
</gene>
<evidence type="ECO:0000256" key="4">
    <source>
        <dbReference type="ARBA" id="ARBA00022840"/>
    </source>
</evidence>
<comment type="similarity">
    <text evidence="1">Belongs to the class-I aminoacyl-tRNA synthetase family.</text>
</comment>
<dbReference type="InterPro" id="IPR004493">
    <property type="entry name" value="Leu-tRNA-synth_Ia_arc/euk"/>
</dbReference>
<dbReference type="OrthoDB" id="1729715at2759"/>
<keyword evidence="4" id="KW-0067">ATP-binding</keyword>
<accession>A0A9E7EP00</accession>
<evidence type="ECO:0000259" key="7">
    <source>
        <dbReference type="Pfam" id="PF08264"/>
    </source>
</evidence>
<organism evidence="8 9">
    <name type="scientific">Musa troglodytarum</name>
    <name type="common">fe'i banana</name>
    <dbReference type="NCBI Taxonomy" id="320322"/>
    <lineage>
        <taxon>Eukaryota</taxon>
        <taxon>Viridiplantae</taxon>
        <taxon>Streptophyta</taxon>
        <taxon>Embryophyta</taxon>
        <taxon>Tracheophyta</taxon>
        <taxon>Spermatophyta</taxon>
        <taxon>Magnoliopsida</taxon>
        <taxon>Liliopsida</taxon>
        <taxon>Zingiberales</taxon>
        <taxon>Musaceae</taxon>
        <taxon>Musa</taxon>
    </lineage>
</organism>
<keyword evidence="9" id="KW-1185">Reference proteome</keyword>
<proteinExistence type="inferred from homology"/>
<dbReference type="PANTHER" id="PTHR45794:SF1">
    <property type="entry name" value="LEUCINE--TRNA LIGASE, CYTOPLASMIC"/>
    <property type="match status" value="1"/>
</dbReference>
<evidence type="ECO:0000256" key="2">
    <source>
        <dbReference type="ARBA" id="ARBA00022598"/>
    </source>
</evidence>
<sequence length="266" mass="29822">MNVGSLVEQESMNRELLWWFMDVQTRLNTPVCPHYSEHVWKNILKEDGFVVNAGWPLYDAPDPTLKIANKYLQDSIVLLRKLLRKQVSGPKKAKKGDTIPAAEENILTEGCSFAPDQEILEALKQGVIGQDLNFKQIQKHCMPFLTFKKDEALSVGQIQVLQENSDLIKRQLGLEHVEVLSASDEVARSKAGSCISLQNSESPFTWQSCCHLFEQNSELEPKQAPWKLFSGNDCCRPDCPGLGTVSFARCKTEPNRANIASTDPCS</sequence>
<name>A0A9E7EP00_9LILI</name>
<dbReference type="InterPro" id="IPR013155">
    <property type="entry name" value="M/V/L/I-tRNA-synth_anticd-bd"/>
</dbReference>
<dbReference type="AlphaFoldDB" id="A0A9E7EP00"/>
<dbReference type="SUPFAM" id="SSF47323">
    <property type="entry name" value="Anticodon-binding domain of a subclass of class I aminoacyl-tRNA synthetases"/>
    <property type="match status" value="1"/>
</dbReference>
<evidence type="ECO:0000256" key="1">
    <source>
        <dbReference type="ARBA" id="ARBA00005594"/>
    </source>
</evidence>
<keyword evidence="2" id="KW-0436">Ligase</keyword>
<reference evidence="8" key="1">
    <citation type="submission" date="2022-05" db="EMBL/GenBank/DDBJ databases">
        <title>The Musa troglodytarum L. genome provides insights into the mechanism of non-climacteric behaviour and enrichment of carotenoids.</title>
        <authorList>
            <person name="Wang J."/>
        </authorList>
    </citation>
    <scope>NUCLEOTIDE SEQUENCE</scope>
    <source>
        <tissue evidence="8">Leaf</tissue>
    </source>
</reference>
<dbReference type="InterPro" id="IPR009080">
    <property type="entry name" value="tRNAsynth_Ia_anticodon-bd"/>
</dbReference>
<evidence type="ECO:0000313" key="8">
    <source>
        <dbReference type="EMBL" id="URD79527.1"/>
    </source>
</evidence>
<dbReference type="EMBL" id="CP097503">
    <property type="protein sequence ID" value="URD79527.1"/>
    <property type="molecule type" value="Genomic_DNA"/>
</dbReference>
<dbReference type="GO" id="GO:0004823">
    <property type="term" value="F:leucine-tRNA ligase activity"/>
    <property type="evidence" value="ECO:0007669"/>
    <property type="project" value="InterPro"/>
</dbReference>